<reference evidence="4" key="1">
    <citation type="journal article" date="2014" name="Front. Microbiol.">
        <title>High frequency of phylogenetically diverse reductive dehalogenase-homologous genes in deep subseafloor sedimentary metagenomes.</title>
        <authorList>
            <person name="Kawai M."/>
            <person name="Futagami T."/>
            <person name="Toyoda A."/>
            <person name="Takaki Y."/>
            <person name="Nishi S."/>
            <person name="Hori S."/>
            <person name="Arai W."/>
            <person name="Tsubouchi T."/>
            <person name="Morono Y."/>
            <person name="Uchiyama I."/>
            <person name="Ito T."/>
            <person name="Fujiyama A."/>
            <person name="Inagaki F."/>
            <person name="Takami H."/>
        </authorList>
    </citation>
    <scope>NUCLEOTIDE SEQUENCE</scope>
    <source>
        <strain evidence="4">Expedition CK06-06</strain>
    </source>
</reference>
<evidence type="ECO:0000313" key="4">
    <source>
        <dbReference type="EMBL" id="GAG46067.1"/>
    </source>
</evidence>
<evidence type="ECO:0000256" key="1">
    <source>
        <dbReference type="ARBA" id="ARBA00022630"/>
    </source>
</evidence>
<keyword evidence="1" id="KW-0285">Flavoprotein</keyword>
<keyword evidence="2" id="KW-0274">FAD</keyword>
<dbReference type="Gene3D" id="3.30.465.10">
    <property type="match status" value="1"/>
</dbReference>
<name>X0YFT5_9ZZZZ</name>
<dbReference type="PANTHER" id="PTHR42934">
    <property type="entry name" value="GLYCOLATE OXIDASE SUBUNIT GLCD"/>
    <property type="match status" value="1"/>
</dbReference>
<dbReference type="SUPFAM" id="SSF56176">
    <property type="entry name" value="FAD-binding/transporter-associated domain-like"/>
    <property type="match status" value="1"/>
</dbReference>
<dbReference type="GO" id="GO:0071949">
    <property type="term" value="F:FAD binding"/>
    <property type="evidence" value="ECO:0007669"/>
    <property type="project" value="InterPro"/>
</dbReference>
<dbReference type="InterPro" id="IPR016166">
    <property type="entry name" value="FAD-bd_PCMH"/>
</dbReference>
<dbReference type="InterPro" id="IPR036318">
    <property type="entry name" value="FAD-bd_PCMH-like_sf"/>
</dbReference>
<protein>
    <recommendedName>
        <fullName evidence="3">FAD-binding PCMH-type domain-containing protein</fullName>
    </recommendedName>
</protein>
<evidence type="ECO:0000259" key="3">
    <source>
        <dbReference type="PROSITE" id="PS51387"/>
    </source>
</evidence>
<sequence>GLFYAGYPMSLETCYIGGNVAENAGGGKAVKYGVTGRYVTGLEMVTPTGEIVQLGGKLVKDVTGYNLIQLMVGSEGTLGIFTKITLKLMPLPKASVDLLVLFKTADQAISAVPMIMTAGGIIPTSIEFMDQRSVRAACEYLNESIPYQQAGAMLLITCDGPDAEQVEREYEAIGELCLANGAMEVYVADNYTTSERIWKVRRNIPEAFKVLSPHQSLEDVVVPIANIPRMVACLEELST</sequence>
<dbReference type="InterPro" id="IPR016169">
    <property type="entry name" value="FAD-bd_PCMH_sub2"/>
</dbReference>
<evidence type="ECO:0000256" key="2">
    <source>
        <dbReference type="ARBA" id="ARBA00022827"/>
    </source>
</evidence>
<dbReference type="Gene3D" id="3.30.70.2190">
    <property type="match status" value="1"/>
</dbReference>
<dbReference type="GO" id="GO:0003824">
    <property type="term" value="F:catalytic activity"/>
    <property type="evidence" value="ECO:0007669"/>
    <property type="project" value="InterPro"/>
</dbReference>
<dbReference type="InterPro" id="IPR006094">
    <property type="entry name" value="Oxid_FAD_bind_N"/>
</dbReference>
<dbReference type="InterPro" id="IPR051914">
    <property type="entry name" value="FAD-linked_OxidoTrans_Type4"/>
</dbReference>
<dbReference type="EMBL" id="BARS01050188">
    <property type="protein sequence ID" value="GAG46067.1"/>
    <property type="molecule type" value="Genomic_DNA"/>
</dbReference>
<dbReference type="SUPFAM" id="SSF55103">
    <property type="entry name" value="FAD-linked oxidases, C-terminal domain"/>
    <property type="match status" value="1"/>
</dbReference>
<dbReference type="Pfam" id="PF02913">
    <property type="entry name" value="FAD-oxidase_C"/>
    <property type="match status" value="1"/>
</dbReference>
<dbReference type="PANTHER" id="PTHR42934:SF2">
    <property type="entry name" value="GLYCOLATE OXIDASE SUBUNIT GLCD"/>
    <property type="match status" value="1"/>
</dbReference>
<feature type="domain" description="FAD-binding PCMH-type" evidence="3">
    <location>
        <begin position="1"/>
        <end position="91"/>
    </location>
</feature>
<dbReference type="InterPro" id="IPR004113">
    <property type="entry name" value="FAD-bd_oxidored_4_C"/>
</dbReference>
<accession>X0YFT5</accession>
<comment type="caution">
    <text evidence="4">The sequence shown here is derived from an EMBL/GenBank/DDBJ whole genome shotgun (WGS) entry which is preliminary data.</text>
</comment>
<dbReference type="PROSITE" id="PS51387">
    <property type="entry name" value="FAD_PCMH"/>
    <property type="match status" value="1"/>
</dbReference>
<dbReference type="AlphaFoldDB" id="X0YFT5"/>
<organism evidence="4">
    <name type="scientific">marine sediment metagenome</name>
    <dbReference type="NCBI Taxonomy" id="412755"/>
    <lineage>
        <taxon>unclassified sequences</taxon>
        <taxon>metagenomes</taxon>
        <taxon>ecological metagenomes</taxon>
    </lineage>
</organism>
<dbReference type="Pfam" id="PF01565">
    <property type="entry name" value="FAD_binding_4"/>
    <property type="match status" value="1"/>
</dbReference>
<dbReference type="InterPro" id="IPR016164">
    <property type="entry name" value="FAD-linked_Oxase-like_C"/>
</dbReference>
<gene>
    <name evidence="4" type="ORF">S01H1_74968</name>
</gene>
<feature type="non-terminal residue" evidence="4">
    <location>
        <position position="239"/>
    </location>
</feature>
<feature type="non-terminal residue" evidence="4">
    <location>
        <position position="1"/>
    </location>
</feature>
<proteinExistence type="predicted"/>